<dbReference type="EMBL" id="CAJVPJ010002655">
    <property type="protein sequence ID" value="CAG8626517.1"/>
    <property type="molecule type" value="Genomic_DNA"/>
</dbReference>
<feature type="non-terminal residue" evidence="1">
    <location>
        <position position="561"/>
    </location>
</feature>
<gene>
    <name evidence="1" type="ORF">POCULU_LOCUS8674</name>
</gene>
<name>A0A9N9D3M3_9GLOM</name>
<organism evidence="1 2">
    <name type="scientific">Paraglomus occultum</name>
    <dbReference type="NCBI Taxonomy" id="144539"/>
    <lineage>
        <taxon>Eukaryota</taxon>
        <taxon>Fungi</taxon>
        <taxon>Fungi incertae sedis</taxon>
        <taxon>Mucoromycota</taxon>
        <taxon>Glomeromycotina</taxon>
        <taxon>Glomeromycetes</taxon>
        <taxon>Paraglomerales</taxon>
        <taxon>Paraglomeraceae</taxon>
        <taxon>Paraglomus</taxon>
    </lineage>
</organism>
<sequence>MTRLHGQKTNFEASAYVYRYKPKKTSTKKLYKNADRHCQYEKLVDRGISIEESRIESDLDNVMEAASPVEMFEPCNDFMDIETDRDVNITVCDQAAGNMNEFDGPYGPYFPNFTATMLFIWVTKHMISTAAYEDLVQILQHEEFKVDDIVSNVRRLRKWRNRLPLSKIHSHEIAIATKNTPSTAIPAKSAYTMSLRETIERVLSNPQLSSKMYFGCGIETEEKKELWHGEIWKESPLFGKEHLEINGGDFIHCRQRMESRSRDIFARVRSIVEMEREFCLKVDELLTYSQIPGHLHSSRRAVNQNKLLWLVEDFSFVVKKGDVIGKVNVWLYDNPAPAKYDFIVMEILYRLNNTWKVRKISQRHKLPSEYITNIRHPPSNVPIRKFFLDIYIDDFGTYRNVYHALGGVYLQFGNMPQRLRKQLKNHFLLGFVPFGGNVYEFLGPIREEIRALEHGYMINISTGNYWVMGGVGCITADLPQGNDLAGIKRHNANFGCRTCHAHQNQLTESRFDYIANARFKHVTDNQYAEVMELPTISARERCATKYGISVDRHPLENIMWD</sequence>
<reference evidence="1" key="1">
    <citation type="submission" date="2021-06" db="EMBL/GenBank/DDBJ databases">
        <authorList>
            <person name="Kallberg Y."/>
            <person name="Tangrot J."/>
            <person name="Rosling A."/>
        </authorList>
    </citation>
    <scope>NUCLEOTIDE SEQUENCE</scope>
    <source>
        <strain evidence="1">IA702</strain>
    </source>
</reference>
<dbReference type="Proteomes" id="UP000789572">
    <property type="component" value="Unassembled WGS sequence"/>
</dbReference>
<keyword evidence="2" id="KW-1185">Reference proteome</keyword>
<dbReference type="AlphaFoldDB" id="A0A9N9D3M3"/>
<proteinExistence type="predicted"/>
<comment type="caution">
    <text evidence="1">The sequence shown here is derived from an EMBL/GenBank/DDBJ whole genome shotgun (WGS) entry which is preliminary data.</text>
</comment>
<evidence type="ECO:0000313" key="2">
    <source>
        <dbReference type="Proteomes" id="UP000789572"/>
    </source>
</evidence>
<accession>A0A9N9D3M3</accession>
<dbReference type="OrthoDB" id="2351769at2759"/>
<protein>
    <submittedName>
        <fullName evidence="1">1145_t:CDS:1</fullName>
    </submittedName>
</protein>
<evidence type="ECO:0000313" key="1">
    <source>
        <dbReference type="EMBL" id="CAG8626517.1"/>
    </source>
</evidence>